<comment type="caution">
    <text evidence="1">The sequence shown here is derived from an EMBL/GenBank/DDBJ whole genome shotgun (WGS) entry which is preliminary data.</text>
</comment>
<proteinExistence type="predicted"/>
<dbReference type="Proteomes" id="UP000499080">
    <property type="component" value="Unassembled WGS sequence"/>
</dbReference>
<gene>
    <name evidence="1" type="ORF">AVEN_262971_1</name>
</gene>
<keyword evidence="2" id="KW-1185">Reference proteome</keyword>
<dbReference type="EMBL" id="BGPR01008368">
    <property type="protein sequence ID" value="GBN33366.1"/>
    <property type="molecule type" value="Genomic_DNA"/>
</dbReference>
<protein>
    <submittedName>
        <fullName evidence="1">Uncharacterized protein</fullName>
    </submittedName>
</protein>
<evidence type="ECO:0000313" key="2">
    <source>
        <dbReference type="Proteomes" id="UP000499080"/>
    </source>
</evidence>
<evidence type="ECO:0000313" key="1">
    <source>
        <dbReference type="EMBL" id="GBN33366.1"/>
    </source>
</evidence>
<accession>A0A4Y2N6B3</accession>
<reference evidence="1 2" key="1">
    <citation type="journal article" date="2019" name="Sci. Rep.">
        <title>Orb-weaving spider Araneus ventricosus genome elucidates the spidroin gene catalogue.</title>
        <authorList>
            <person name="Kono N."/>
            <person name="Nakamura H."/>
            <person name="Ohtoshi R."/>
            <person name="Moran D.A.P."/>
            <person name="Shinohara A."/>
            <person name="Yoshida Y."/>
            <person name="Fujiwara M."/>
            <person name="Mori M."/>
            <person name="Tomita M."/>
            <person name="Arakawa K."/>
        </authorList>
    </citation>
    <scope>NUCLEOTIDE SEQUENCE [LARGE SCALE GENOMIC DNA]</scope>
</reference>
<organism evidence="1 2">
    <name type="scientific">Araneus ventricosus</name>
    <name type="common">Orbweaver spider</name>
    <name type="synonym">Epeira ventricosa</name>
    <dbReference type="NCBI Taxonomy" id="182803"/>
    <lineage>
        <taxon>Eukaryota</taxon>
        <taxon>Metazoa</taxon>
        <taxon>Ecdysozoa</taxon>
        <taxon>Arthropoda</taxon>
        <taxon>Chelicerata</taxon>
        <taxon>Arachnida</taxon>
        <taxon>Araneae</taxon>
        <taxon>Araneomorphae</taxon>
        <taxon>Entelegynae</taxon>
        <taxon>Araneoidea</taxon>
        <taxon>Araneidae</taxon>
        <taxon>Araneus</taxon>
    </lineage>
</organism>
<dbReference type="AlphaFoldDB" id="A0A4Y2N6B3"/>
<sequence length="157" mass="17598">MPFVCFFGSNCQIPSSFGVVTGATCAVTSTHITIILESLPKPEIHSGRFQVPRILPAGRKFLPQRDLIEIPRFFILVLSLFPSKQKGVLLQAFLEFLYLMKTLCDDQFGQKTLDSQSSLALCCISTAVHERKESLGQKECLKRVLKVGWKKEPPVNK</sequence>
<name>A0A4Y2N6B3_ARAVE</name>